<keyword evidence="2" id="KW-1133">Transmembrane helix</keyword>
<dbReference type="EMBL" id="JAUTDP010000002">
    <property type="protein sequence ID" value="KAK3401913.1"/>
    <property type="molecule type" value="Genomic_DNA"/>
</dbReference>
<protein>
    <submittedName>
        <fullName evidence="3">Uncharacterized protein</fullName>
    </submittedName>
</protein>
<organism evidence="3 4">
    <name type="scientific">Sordaria brevicollis</name>
    <dbReference type="NCBI Taxonomy" id="83679"/>
    <lineage>
        <taxon>Eukaryota</taxon>
        <taxon>Fungi</taxon>
        <taxon>Dikarya</taxon>
        <taxon>Ascomycota</taxon>
        <taxon>Pezizomycotina</taxon>
        <taxon>Sordariomycetes</taxon>
        <taxon>Sordariomycetidae</taxon>
        <taxon>Sordariales</taxon>
        <taxon>Sordariaceae</taxon>
        <taxon>Sordaria</taxon>
    </lineage>
</organism>
<feature type="transmembrane region" description="Helical" evidence="2">
    <location>
        <begin position="6"/>
        <end position="25"/>
    </location>
</feature>
<gene>
    <name evidence="3" type="ORF">B0T20DRAFT_402946</name>
</gene>
<comment type="caution">
    <text evidence="3">The sequence shown here is derived from an EMBL/GenBank/DDBJ whole genome shotgun (WGS) entry which is preliminary data.</text>
</comment>
<feature type="region of interest" description="Disordered" evidence="1">
    <location>
        <begin position="47"/>
        <end position="107"/>
    </location>
</feature>
<evidence type="ECO:0000313" key="4">
    <source>
        <dbReference type="Proteomes" id="UP001281003"/>
    </source>
</evidence>
<accession>A0AAE0PL47</accession>
<keyword evidence="2" id="KW-0472">Membrane</keyword>
<sequence>MTTNKNAIVAILICLIAFIAALIFFHKKIVTFLALWMADAKNAEAAVKESKSAKSTEPDLEAAKSESSAARSGPRSGTGSNNSVDDDRCDTVSSASSGPILNVRLAH</sequence>
<keyword evidence="4" id="KW-1185">Reference proteome</keyword>
<reference evidence="3" key="2">
    <citation type="submission" date="2023-07" db="EMBL/GenBank/DDBJ databases">
        <authorList>
            <consortium name="Lawrence Berkeley National Laboratory"/>
            <person name="Haridas S."/>
            <person name="Hensen N."/>
            <person name="Bonometti L."/>
            <person name="Westerberg I."/>
            <person name="Brannstrom I.O."/>
            <person name="Guillou S."/>
            <person name="Cros-Aarteil S."/>
            <person name="Calhoun S."/>
            <person name="Kuo A."/>
            <person name="Mondo S."/>
            <person name="Pangilinan J."/>
            <person name="Riley R."/>
            <person name="LaButti K."/>
            <person name="Andreopoulos B."/>
            <person name="Lipzen A."/>
            <person name="Chen C."/>
            <person name="Yanf M."/>
            <person name="Daum C."/>
            <person name="Ng V."/>
            <person name="Clum A."/>
            <person name="Steindorff A."/>
            <person name="Ohm R."/>
            <person name="Martin F."/>
            <person name="Silar P."/>
            <person name="Natvig D."/>
            <person name="Lalanne C."/>
            <person name="Gautier V."/>
            <person name="Ament-velasquez S.L."/>
            <person name="Kruys A."/>
            <person name="Hutchinson M.I."/>
            <person name="Powell A.J."/>
            <person name="Barry K."/>
            <person name="Miller A.N."/>
            <person name="Grigoriev I.V."/>
            <person name="Debuchy R."/>
            <person name="Gladieux P."/>
            <person name="Thoren M.H."/>
            <person name="Johannesson H."/>
        </authorList>
    </citation>
    <scope>NUCLEOTIDE SEQUENCE</scope>
    <source>
        <strain evidence="3">FGSC 1904</strain>
    </source>
</reference>
<evidence type="ECO:0000313" key="3">
    <source>
        <dbReference type="EMBL" id="KAK3401913.1"/>
    </source>
</evidence>
<name>A0AAE0PL47_SORBR</name>
<dbReference type="AlphaFoldDB" id="A0AAE0PL47"/>
<evidence type="ECO:0000256" key="2">
    <source>
        <dbReference type="SAM" id="Phobius"/>
    </source>
</evidence>
<evidence type="ECO:0000256" key="1">
    <source>
        <dbReference type="SAM" id="MobiDB-lite"/>
    </source>
</evidence>
<dbReference type="Proteomes" id="UP001281003">
    <property type="component" value="Unassembled WGS sequence"/>
</dbReference>
<proteinExistence type="predicted"/>
<keyword evidence="2" id="KW-0812">Transmembrane</keyword>
<feature type="compositionally biased region" description="Basic and acidic residues" evidence="1">
    <location>
        <begin position="47"/>
        <end position="64"/>
    </location>
</feature>
<reference evidence="3" key="1">
    <citation type="journal article" date="2023" name="Mol. Phylogenet. Evol.">
        <title>Genome-scale phylogeny and comparative genomics of the fungal order Sordariales.</title>
        <authorList>
            <person name="Hensen N."/>
            <person name="Bonometti L."/>
            <person name="Westerberg I."/>
            <person name="Brannstrom I.O."/>
            <person name="Guillou S."/>
            <person name="Cros-Aarteil S."/>
            <person name="Calhoun S."/>
            <person name="Haridas S."/>
            <person name="Kuo A."/>
            <person name="Mondo S."/>
            <person name="Pangilinan J."/>
            <person name="Riley R."/>
            <person name="LaButti K."/>
            <person name="Andreopoulos B."/>
            <person name="Lipzen A."/>
            <person name="Chen C."/>
            <person name="Yan M."/>
            <person name="Daum C."/>
            <person name="Ng V."/>
            <person name="Clum A."/>
            <person name="Steindorff A."/>
            <person name="Ohm R.A."/>
            <person name="Martin F."/>
            <person name="Silar P."/>
            <person name="Natvig D.O."/>
            <person name="Lalanne C."/>
            <person name="Gautier V."/>
            <person name="Ament-Velasquez S.L."/>
            <person name="Kruys A."/>
            <person name="Hutchinson M.I."/>
            <person name="Powell A.J."/>
            <person name="Barry K."/>
            <person name="Miller A.N."/>
            <person name="Grigoriev I.V."/>
            <person name="Debuchy R."/>
            <person name="Gladieux P."/>
            <person name="Hiltunen Thoren M."/>
            <person name="Johannesson H."/>
        </authorList>
    </citation>
    <scope>NUCLEOTIDE SEQUENCE</scope>
    <source>
        <strain evidence="3">FGSC 1904</strain>
    </source>
</reference>